<dbReference type="AlphaFoldDB" id="A0A936N8Y7"/>
<accession>A0A936N8Y7</accession>
<organism evidence="2 3">
    <name type="scientific">Candidatus Neomicrothrix subdominans</name>
    <dbReference type="NCBI Taxonomy" id="2954438"/>
    <lineage>
        <taxon>Bacteria</taxon>
        <taxon>Bacillati</taxon>
        <taxon>Actinomycetota</taxon>
        <taxon>Acidimicrobiia</taxon>
        <taxon>Acidimicrobiales</taxon>
        <taxon>Microthrixaceae</taxon>
        <taxon>Candidatus Neomicrothrix</taxon>
    </lineage>
</organism>
<gene>
    <name evidence="2" type="ORF">IPN02_02870</name>
</gene>
<evidence type="ECO:0000313" key="2">
    <source>
        <dbReference type="EMBL" id="MBK9295818.1"/>
    </source>
</evidence>
<protein>
    <submittedName>
        <fullName evidence="2">DUF4333 domain-containing protein</fullName>
    </submittedName>
</protein>
<dbReference type="Proteomes" id="UP000727993">
    <property type="component" value="Unassembled WGS sequence"/>
</dbReference>
<dbReference type="InterPro" id="IPR025637">
    <property type="entry name" value="DUF4333"/>
</dbReference>
<feature type="domain" description="DUF4333" evidence="1">
    <location>
        <begin position="11"/>
        <end position="80"/>
    </location>
</feature>
<comment type="caution">
    <text evidence="2">The sequence shown here is derived from an EMBL/GenBank/DDBJ whole genome shotgun (WGS) entry which is preliminary data.</text>
</comment>
<dbReference type="EMBL" id="JADJZA010000001">
    <property type="protein sequence ID" value="MBK9295818.1"/>
    <property type="molecule type" value="Genomic_DNA"/>
</dbReference>
<reference evidence="2 3" key="1">
    <citation type="submission" date="2020-10" db="EMBL/GenBank/DDBJ databases">
        <title>Connecting structure to function with the recovery of over 1000 high-quality activated sludge metagenome-assembled genomes encoding full-length rRNA genes using long-read sequencing.</title>
        <authorList>
            <person name="Singleton C.M."/>
            <person name="Petriglieri F."/>
            <person name="Kristensen J.M."/>
            <person name="Kirkegaard R.H."/>
            <person name="Michaelsen T.Y."/>
            <person name="Andersen M.H."/>
            <person name="Karst S.M."/>
            <person name="Dueholm M.S."/>
            <person name="Nielsen P.H."/>
            <person name="Albertsen M."/>
        </authorList>
    </citation>
    <scope>NUCLEOTIDE SEQUENCE [LARGE SCALE GENOMIC DNA]</scope>
    <source>
        <strain evidence="2">Lyne_18-Q3-R50-59_MAXAC.006</strain>
    </source>
</reference>
<name>A0A936N8Y7_9ACTN</name>
<proteinExistence type="predicted"/>
<evidence type="ECO:0000259" key="1">
    <source>
        <dbReference type="Pfam" id="PF14230"/>
    </source>
</evidence>
<evidence type="ECO:0000313" key="3">
    <source>
        <dbReference type="Proteomes" id="UP000727993"/>
    </source>
</evidence>
<dbReference type="Pfam" id="PF14230">
    <property type="entry name" value="DUF4333"/>
    <property type="match status" value="1"/>
</dbReference>
<sequence>MGAAALALTLGLSGCGGSSVESSDVEKQISSELGKQIDQTIDSVDCPNDLKAEVGEEETCTLTADGEDYDVAVKVTKVDGDNVSFDINVEG</sequence>